<dbReference type="RefSeq" id="WP_207574167.1">
    <property type="nucleotide sequence ID" value="NZ_JAFNME010000003.1"/>
</dbReference>
<accession>A0A939KDP0</accession>
<reference evidence="3" key="1">
    <citation type="submission" date="2021-03" db="EMBL/GenBank/DDBJ databases">
        <title>Comamonas denitrificans.</title>
        <authorList>
            <person name="Finster K."/>
        </authorList>
    </citation>
    <scope>NUCLEOTIDE SEQUENCE</scope>
    <source>
        <strain evidence="3">MM2021_4</strain>
    </source>
</reference>
<dbReference type="Proteomes" id="UP000664731">
    <property type="component" value="Unassembled WGS sequence"/>
</dbReference>
<dbReference type="Gene3D" id="2.40.50.140">
    <property type="entry name" value="Nucleic acid-binding proteins"/>
    <property type="match status" value="1"/>
</dbReference>
<sequence>MIEGLITGRLTTDPSERTDRFGKTFMVARMRATVGDGNLRPNAAAEIPSSLFVNVVAFDPVPCKQLLDLQEGDVVSIVGPLTPKVWTDKQGASYPALDVVAYRVLAVPTQIHSAEFA</sequence>
<evidence type="ECO:0000256" key="1">
    <source>
        <dbReference type="ARBA" id="ARBA00023125"/>
    </source>
</evidence>
<dbReference type="SUPFAM" id="SSF50249">
    <property type="entry name" value="Nucleic acid-binding proteins"/>
    <property type="match status" value="1"/>
</dbReference>
<dbReference type="Pfam" id="PF00436">
    <property type="entry name" value="SSB"/>
    <property type="match status" value="1"/>
</dbReference>
<dbReference type="AlphaFoldDB" id="A0A939KDP0"/>
<dbReference type="CDD" id="cd04496">
    <property type="entry name" value="SSB_OBF"/>
    <property type="match status" value="1"/>
</dbReference>
<evidence type="ECO:0000313" key="4">
    <source>
        <dbReference type="Proteomes" id="UP000664731"/>
    </source>
</evidence>
<comment type="caution">
    <text evidence="3">The sequence shown here is derived from an EMBL/GenBank/DDBJ whole genome shotgun (WGS) entry which is preliminary data.</text>
</comment>
<organism evidence="3 4">
    <name type="scientific">Comamonas denitrificans</name>
    <dbReference type="NCBI Taxonomy" id="117506"/>
    <lineage>
        <taxon>Bacteria</taxon>
        <taxon>Pseudomonadati</taxon>
        <taxon>Pseudomonadota</taxon>
        <taxon>Betaproteobacteria</taxon>
        <taxon>Burkholderiales</taxon>
        <taxon>Comamonadaceae</taxon>
        <taxon>Comamonas</taxon>
    </lineage>
</organism>
<name>A0A939KDP0_9BURK</name>
<gene>
    <name evidence="3" type="ORF">J1777_02000</name>
</gene>
<proteinExistence type="predicted"/>
<dbReference type="PROSITE" id="PS50935">
    <property type="entry name" value="SSB"/>
    <property type="match status" value="1"/>
</dbReference>
<dbReference type="InterPro" id="IPR000424">
    <property type="entry name" value="Primosome_PriB/ssb"/>
</dbReference>
<keyword evidence="1 2" id="KW-0238">DNA-binding</keyword>
<keyword evidence="4" id="KW-1185">Reference proteome</keyword>
<dbReference type="InterPro" id="IPR012340">
    <property type="entry name" value="NA-bd_OB-fold"/>
</dbReference>
<evidence type="ECO:0000256" key="2">
    <source>
        <dbReference type="PROSITE-ProRule" id="PRU00252"/>
    </source>
</evidence>
<dbReference type="GO" id="GO:0003697">
    <property type="term" value="F:single-stranded DNA binding"/>
    <property type="evidence" value="ECO:0007669"/>
    <property type="project" value="InterPro"/>
</dbReference>
<evidence type="ECO:0000313" key="3">
    <source>
        <dbReference type="EMBL" id="MBO1248613.1"/>
    </source>
</evidence>
<dbReference type="EMBL" id="JAFNME010000003">
    <property type="protein sequence ID" value="MBO1248613.1"/>
    <property type="molecule type" value="Genomic_DNA"/>
</dbReference>
<protein>
    <submittedName>
        <fullName evidence="3">Single-stranded DNA-binding protein</fullName>
    </submittedName>
</protein>